<keyword evidence="3" id="KW-1185">Reference proteome</keyword>
<proteinExistence type="predicted"/>
<comment type="caution">
    <text evidence="2">The sequence shown here is derived from an EMBL/GenBank/DDBJ whole genome shotgun (WGS) entry which is preliminary data.</text>
</comment>
<dbReference type="Pfam" id="PF05437">
    <property type="entry name" value="AzlD"/>
    <property type="match status" value="1"/>
</dbReference>
<feature type="transmembrane region" description="Helical" evidence="1">
    <location>
        <begin position="73"/>
        <end position="91"/>
    </location>
</feature>
<evidence type="ECO:0000313" key="2">
    <source>
        <dbReference type="EMBL" id="MDQ0191493.1"/>
    </source>
</evidence>
<keyword evidence="1" id="KW-0812">Transmembrane</keyword>
<dbReference type="EMBL" id="JAUSTP010000047">
    <property type="protein sequence ID" value="MDQ0191493.1"/>
    <property type="molecule type" value="Genomic_DNA"/>
</dbReference>
<organism evidence="2 3">
    <name type="scientific">Alicyclobacillus cycloheptanicus</name>
    <dbReference type="NCBI Taxonomy" id="1457"/>
    <lineage>
        <taxon>Bacteria</taxon>
        <taxon>Bacillati</taxon>
        <taxon>Bacillota</taxon>
        <taxon>Bacilli</taxon>
        <taxon>Bacillales</taxon>
        <taxon>Alicyclobacillaceae</taxon>
        <taxon>Alicyclobacillus</taxon>
    </lineage>
</organism>
<feature type="transmembrane region" description="Helical" evidence="1">
    <location>
        <begin position="47"/>
        <end position="67"/>
    </location>
</feature>
<keyword evidence="1" id="KW-0472">Membrane</keyword>
<keyword evidence="1" id="KW-1133">Transmembrane helix</keyword>
<evidence type="ECO:0000313" key="3">
    <source>
        <dbReference type="Proteomes" id="UP001232973"/>
    </source>
</evidence>
<sequence length="112" mass="12037">MTGTHLYETGAGFAVLVALCAIATYLTRWPAILLGRTWRPSPRIARTFSYIPIGVFAAMVAPAVVWHPATAGHLDWAFLSATLVALVVALLTKKPLWAMVGGVLTIAVWHAL</sequence>
<protein>
    <submittedName>
        <fullName evidence="2">Branched-subunit amino acid transport protein</fullName>
    </submittedName>
</protein>
<feature type="transmembrane region" description="Helical" evidence="1">
    <location>
        <begin position="6"/>
        <end position="26"/>
    </location>
</feature>
<dbReference type="RefSeq" id="WP_274456674.1">
    <property type="nucleotide sequence ID" value="NZ_CP067097.1"/>
</dbReference>
<accession>A0ABT9XP12</accession>
<name>A0ABT9XP12_9BACL</name>
<reference evidence="2 3" key="1">
    <citation type="submission" date="2023-07" db="EMBL/GenBank/DDBJ databases">
        <title>Genomic Encyclopedia of Type Strains, Phase IV (KMG-IV): sequencing the most valuable type-strain genomes for metagenomic binning, comparative biology and taxonomic classification.</title>
        <authorList>
            <person name="Goeker M."/>
        </authorList>
    </citation>
    <scope>NUCLEOTIDE SEQUENCE [LARGE SCALE GENOMIC DNA]</scope>
    <source>
        <strain evidence="2 3">DSM 4006</strain>
    </source>
</reference>
<dbReference type="InterPro" id="IPR008407">
    <property type="entry name" value="Brnchd-chn_aa_trnsp_AzlD"/>
</dbReference>
<evidence type="ECO:0000256" key="1">
    <source>
        <dbReference type="SAM" id="Phobius"/>
    </source>
</evidence>
<gene>
    <name evidence="2" type="ORF">J2S03_003364</name>
</gene>
<dbReference type="Proteomes" id="UP001232973">
    <property type="component" value="Unassembled WGS sequence"/>
</dbReference>